<protein>
    <recommendedName>
        <fullName evidence="4">Small ribosomal subunit protein mS38</fullName>
    </recommendedName>
</protein>
<evidence type="ECO:0000259" key="6">
    <source>
        <dbReference type="SMART" id="SM01155"/>
    </source>
</evidence>
<evidence type="ECO:0000256" key="4">
    <source>
        <dbReference type="ARBA" id="ARBA00035682"/>
    </source>
</evidence>
<sequence length="203" mass="22918">MLVAKRCSAEGNALGEITDNDGAVRSLATVGATQRLPPPPPPPAVSALCRLLPLRAPLTPPVAPLALRLPPLAPSVRPLPPPPLPEPAQPPAPSGDRGRRQAARLVVIRRRKMRKHKLKKLRKRMRYVWAKVKLRRSIRREKAFQAEQMAMIADARRFDPRQYMDEIIEKSSTLPMATKRHGKRLPYFIRLEMEKDNLIKPPK</sequence>
<dbReference type="EMBL" id="VIIS01000685">
    <property type="protein sequence ID" value="KAF0306190.1"/>
    <property type="molecule type" value="Genomic_DNA"/>
</dbReference>
<gene>
    <name evidence="7" type="ORF">FJT64_022252</name>
</gene>
<feature type="compositionally biased region" description="Pro residues" evidence="5">
    <location>
        <begin position="77"/>
        <end position="93"/>
    </location>
</feature>
<dbReference type="Proteomes" id="UP000440578">
    <property type="component" value="Unassembled WGS sequence"/>
</dbReference>
<keyword evidence="8" id="KW-1185">Reference proteome</keyword>
<dbReference type="PANTHER" id="PTHR32035">
    <property type="entry name" value="AURORA KINASE A-INTERACTING PROTEIN"/>
    <property type="match status" value="1"/>
</dbReference>
<dbReference type="Pfam" id="PF08213">
    <property type="entry name" value="COX24_C"/>
    <property type="match status" value="1"/>
</dbReference>
<evidence type="ECO:0000256" key="1">
    <source>
        <dbReference type="ARBA" id="ARBA00004173"/>
    </source>
</evidence>
<dbReference type="GO" id="GO:0005739">
    <property type="term" value="C:mitochondrion"/>
    <property type="evidence" value="ECO:0007669"/>
    <property type="project" value="UniProtKB-SubCell"/>
</dbReference>
<evidence type="ECO:0000256" key="3">
    <source>
        <dbReference type="ARBA" id="ARBA00035647"/>
    </source>
</evidence>
<feature type="domain" description="Ribosomal protein mS38 C-terminal" evidence="6">
    <location>
        <begin position="101"/>
        <end position="134"/>
    </location>
</feature>
<organism evidence="7 8">
    <name type="scientific">Amphibalanus amphitrite</name>
    <name type="common">Striped barnacle</name>
    <name type="synonym">Balanus amphitrite</name>
    <dbReference type="NCBI Taxonomy" id="1232801"/>
    <lineage>
        <taxon>Eukaryota</taxon>
        <taxon>Metazoa</taxon>
        <taxon>Ecdysozoa</taxon>
        <taxon>Arthropoda</taxon>
        <taxon>Crustacea</taxon>
        <taxon>Multicrustacea</taxon>
        <taxon>Cirripedia</taxon>
        <taxon>Thoracica</taxon>
        <taxon>Thoracicalcarea</taxon>
        <taxon>Balanomorpha</taxon>
        <taxon>Balanoidea</taxon>
        <taxon>Balanidae</taxon>
        <taxon>Amphibalaninae</taxon>
        <taxon>Amphibalanus</taxon>
    </lineage>
</organism>
<comment type="caution">
    <text evidence="7">The sequence shown here is derived from an EMBL/GenBank/DDBJ whole genome shotgun (WGS) entry which is preliminary data.</text>
</comment>
<dbReference type="SMART" id="SM01155">
    <property type="entry name" value="DUF1713"/>
    <property type="match status" value="1"/>
</dbReference>
<dbReference type="PANTHER" id="PTHR32035:SF3">
    <property type="entry name" value="SMALL RIBOSOMAL SUBUNIT PROTEIN MS38"/>
    <property type="match status" value="1"/>
</dbReference>
<accession>A0A6A4WR31</accession>
<keyword evidence="2" id="KW-0496">Mitochondrion</keyword>
<evidence type="ECO:0000313" key="7">
    <source>
        <dbReference type="EMBL" id="KAF0306190.1"/>
    </source>
</evidence>
<evidence type="ECO:0000313" key="8">
    <source>
        <dbReference type="Proteomes" id="UP000440578"/>
    </source>
</evidence>
<feature type="region of interest" description="Disordered" evidence="5">
    <location>
        <begin position="77"/>
        <end position="101"/>
    </location>
</feature>
<proteinExistence type="inferred from homology"/>
<dbReference type="InterPro" id="IPR013177">
    <property type="entry name" value="Ribosomal_mS38_C"/>
</dbReference>
<evidence type="ECO:0000256" key="5">
    <source>
        <dbReference type="SAM" id="MobiDB-lite"/>
    </source>
</evidence>
<reference evidence="7 8" key="1">
    <citation type="submission" date="2019-07" db="EMBL/GenBank/DDBJ databases">
        <title>Draft genome assembly of a fouling barnacle, Amphibalanus amphitrite (Darwin, 1854): The first reference genome for Thecostraca.</title>
        <authorList>
            <person name="Kim W."/>
        </authorList>
    </citation>
    <scope>NUCLEOTIDE SEQUENCE [LARGE SCALE GENOMIC DNA]</scope>
    <source>
        <strain evidence="7">SNU_AA5</strain>
        <tissue evidence="7">Soma without cirri and trophi</tissue>
    </source>
</reference>
<comment type="subcellular location">
    <subcellularLocation>
        <location evidence="1">Mitochondrion</location>
    </subcellularLocation>
</comment>
<comment type="similarity">
    <text evidence="3">Belongs to the mitochondrion-specific ribosomal protein mS38 family.</text>
</comment>
<evidence type="ECO:0000256" key="2">
    <source>
        <dbReference type="ARBA" id="ARBA00023128"/>
    </source>
</evidence>
<dbReference type="OrthoDB" id="6423950at2759"/>
<dbReference type="AlphaFoldDB" id="A0A6A4WR31"/>
<name>A0A6A4WR31_AMPAM</name>